<protein>
    <submittedName>
        <fullName evidence="1">Uncharacterized protein</fullName>
    </submittedName>
</protein>
<accession>A0A3S1C1W2</accession>
<dbReference type="Proteomes" id="UP000271624">
    <property type="component" value="Unassembled WGS sequence"/>
</dbReference>
<evidence type="ECO:0000313" key="1">
    <source>
        <dbReference type="EMBL" id="RUS93776.1"/>
    </source>
</evidence>
<dbReference type="AlphaFoldDB" id="A0A3S1C1W2"/>
<dbReference type="InterPro" id="IPR058915">
    <property type="entry name" value="AcrVA2-like"/>
</dbReference>
<comment type="caution">
    <text evidence="1">The sequence shown here is derived from an EMBL/GenBank/DDBJ whole genome shotgun (WGS) entry which is preliminary data.</text>
</comment>
<evidence type="ECO:0000313" key="2">
    <source>
        <dbReference type="Proteomes" id="UP000271624"/>
    </source>
</evidence>
<proteinExistence type="predicted"/>
<dbReference type="Pfam" id="PF26125">
    <property type="entry name" value="AcrVA2-like"/>
    <property type="match status" value="1"/>
</dbReference>
<reference evidence="1" key="2">
    <citation type="journal article" date="2019" name="Genome Biol. Evol.">
        <title>Day and night: Metabolic profiles and evolutionary relationships of six axenic non-marine cyanobacteria.</title>
        <authorList>
            <person name="Will S.E."/>
            <person name="Henke P."/>
            <person name="Boedeker C."/>
            <person name="Huang S."/>
            <person name="Brinkmann H."/>
            <person name="Rohde M."/>
            <person name="Jarek M."/>
            <person name="Friedl T."/>
            <person name="Seufert S."/>
            <person name="Schumacher M."/>
            <person name="Overmann J."/>
            <person name="Neumann-Schaal M."/>
            <person name="Petersen J."/>
        </authorList>
    </citation>
    <scope>NUCLEOTIDE SEQUENCE [LARGE SCALE GENOMIC DNA]</scope>
    <source>
        <strain evidence="1">PCC 7102</strain>
    </source>
</reference>
<dbReference type="OrthoDB" id="517278at2"/>
<sequence length="429" mass="49808">MPVKINNPLMQYHPIRFYEVRKDFIAQPINILLSGLKGNVNHVFSISDEINKEACLSYMNAYIRQILLSVSPQPYPRHVRKIYRSNQNYYLNQDELGVEWTTELLNLMNDNEYRAFQQYASLTNYGSNIFDFSCILLDLFAETDIGNVLLKDICLPFQTIYLHFGKQENKKINGSMNSIIQTLKRVETSTSTEDIHFLLDGAYITQCPKSGTLRVTLTSVKNKHSKYCNNCIDCSEEVLAFILPANNLNTTVSEAVSWQREILLKSNQTELHQTIVNKIVDEIVNNLNLVINCALYLQSYPDDIEEDYTESAPRNLVQQTKRAPGAEKAAQKKLNQLGYRKIKFCGRKRQQFWQLEDEDVSERVLVGAASGEPKRNMAPHKRRAHIRKQRYGKELQSWKYVWIKETTIHKEKYEPGKALQQYRIYEVAD</sequence>
<reference evidence="1" key="1">
    <citation type="submission" date="2018-12" db="EMBL/GenBank/DDBJ databases">
        <authorList>
            <person name="Will S."/>
            <person name="Neumann-Schaal M."/>
            <person name="Henke P."/>
        </authorList>
    </citation>
    <scope>NUCLEOTIDE SEQUENCE</scope>
    <source>
        <strain evidence="1">PCC 7102</strain>
    </source>
</reference>
<name>A0A3S1C1W2_9CYAN</name>
<gene>
    <name evidence="1" type="ORF">DSM106972_095350</name>
</gene>
<keyword evidence="2" id="KW-1185">Reference proteome</keyword>
<dbReference type="RefSeq" id="WP_127087450.1">
    <property type="nucleotide sequence ID" value="NZ_RSCL01000055.1"/>
</dbReference>
<organism evidence="1 2">
    <name type="scientific">Dulcicalothrix desertica PCC 7102</name>
    <dbReference type="NCBI Taxonomy" id="232991"/>
    <lineage>
        <taxon>Bacteria</taxon>
        <taxon>Bacillati</taxon>
        <taxon>Cyanobacteriota</taxon>
        <taxon>Cyanophyceae</taxon>
        <taxon>Nostocales</taxon>
        <taxon>Calotrichaceae</taxon>
        <taxon>Dulcicalothrix</taxon>
    </lineage>
</organism>
<dbReference type="EMBL" id="RSCL01000055">
    <property type="protein sequence ID" value="RUS93776.1"/>
    <property type="molecule type" value="Genomic_DNA"/>
</dbReference>